<dbReference type="GO" id="GO:0005886">
    <property type="term" value="C:plasma membrane"/>
    <property type="evidence" value="ECO:0007669"/>
    <property type="project" value="UniProtKB-SubCell"/>
</dbReference>
<feature type="transmembrane region" description="Helical" evidence="7">
    <location>
        <begin position="437"/>
        <end position="457"/>
    </location>
</feature>
<evidence type="ECO:0000256" key="7">
    <source>
        <dbReference type="SAM" id="Phobius"/>
    </source>
</evidence>
<dbReference type="GO" id="GO:0022857">
    <property type="term" value="F:transmembrane transporter activity"/>
    <property type="evidence" value="ECO:0007669"/>
    <property type="project" value="TreeGrafter"/>
</dbReference>
<feature type="transmembrane region" description="Helical" evidence="7">
    <location>
        <begin position="257"/>
        <end position="282"/>
    </location>
</feature>
<keyword evidence="3 7" id="KW-0812">Transmembrane</keyword>
<comment type="similarity">
    <text evidence="6">Belongs to the ABC-4 integral membrane protein family.</text>
</comment>
<dbReference type="Pfam" id="PF02687">
    <property type="entry name" value="FtsX"/>
    <property type="match status" value="2"/>
</dbReference>
<protein>
    <submittedName>
        <fullName evidence="9">ABC transporter permease</fullName>
    </submittedName>
</protein>
<evidence type="ECO:0000256" key="3">
    <source>
        <dbReference type="ARBA" id="ARBA00022692"/>
    </source>
</evidence>
<feature type="transmembrane region" description="Helical" evidence="7">
    <location>
        <begin position="20"/>
        <end position="44"/>
    </location>
</feature>
<feature type="domain" description="ABC3 transporter permease C-terminal" evidence="8">
    <location>
        <begin position="263"/>
        <end position="388"/>
    </location>
</feature>
<keyword evidence="10" id="KW-1185">Reference proteome</keyword>
<evidence type="ECO:0000313" key="9">
    <source>
        <dbReference type="EMBL" id="GCF95162.1"/>
    </source>
</evidence>
<reference evidence="10" key="1">
    <citation type="submission" date="2019-02" db="EMBL/GenBank/DDBJ databases">
        <title>Draft genome sequence of Enterococcus sp. Gos25-1.</title>
        <authorList>
            <person name="Tanaka N."/>
            <person name="Shiwa Y."/>
            <person name="Fujita N."/>
        </authorList>
    </citation>
    <scope>NUCLEOTIDE SEQUENCE [LARGE SCALE GENOMIC DNA]</scope>
    <source>
        <strain evidence="10">Gos25-1</strain>
    </source>
</reference>
<evidence type="ECO:0000256" key="6">
    <source>
        <dbReference type="ARBA" id="ARBA00038076"/>
    </source>
</evidence>
<proteinExistence type="inferred from homology"/>
<feature type="transmembrane region" description="Helical" evidence="7">
    <location>
        <begin position="364"/>
        <end position="385"/>
    </location>
</feature>
<keyword evidence="2" id="KW-1003">Cell membrane</keyword>
<dbReference type="RefSeq" id="WP_146623561.1">
    <property type="nucleotide sequence ID" value="NZ_BJCC01000028.1"/>
</dbReference>
<evidence type="ECO:0000259" key="8">
    <source>
        <dbReference type="Pfam" id="PF02687"/>
    </source>
</evidence>
<accession>A0A4P5PHN7</accession>
<dbReference type="EMBL" id="BJCC01000028">
    <property type="protein sequence ID" value="GCF95162.1"/>
    <property type="molecule type" value="Genomic_DNA"/>
</dbReference>
<feature type="transmembrane region" description="Helical" evidence="7">
    <location>
        <begin position="693"/>
        <end position="715"/>
    </location>
</feature>
<feature type="domain" description="ABC3 transporter permease C-terminal" evidence="8">
    <location>
        <begin position="697"/>
        <end position="803"/>
    </location>
</feature>
<comment type="subcellular location">
    <subcellularLocation>
        <location evidence="1">Cell membrane</location>
        <topology evidence="1">Multi-pass membrane protein</topology>
    </subcellularLocation>
</comment>
<feature type="transmembrane region" description="Helical" evidence="7">
    <location>
        <begin position="783"/>
        <end position="804"/>
    </location>
</feature>
<evidence type="ECO:0000256" key="1">
    <source>
        <dbReference type="ARBA" id="ARBA00004651"/>
    </source>
</evidence>
<name>A0A4P5PHN7_9ENTE</name>
<dbReference type="InterPro" id="IPR003838">
    <property type="entry name" value="ABC3_permease_C"/>
</dbReference>
<organism evidence="9 10">
    <name type="scientific">Enterococcus florum</name>
    <dbReference type="NCBI Taxonomy" id="2480627"/>
    <lineage>
        <taxon>Bacteria</taxon>
        <taxon>Bacillati</taxon>
        <taxon>Bacillota</taxon>
        <taxon>Bacilli</taxon>
        <taxon>Lactobacillales</taxon>
        <taxon>Enterococcaceae</taxon>
        <taxon>Enterococcus</taxon>
    </lineage>
</organism>
<keyword evidence="4 7" id="KW-1133">Transmembrane helix</keyword>
<feature type="transmembrane region" description="Helical" evidence="7">
    <location>
        <begin position="746"/>
        <end position="771"/>
    </location>
</feature>
<comment type="caution">
    <text evidence="9">The sequence shown here is derived from an EMBL/GenBank/DDBJ whole genome shotgun (WGS) entry which is preliminary data.</text>
</comment>
<gene>
    <name evidence="9" type="ORF">NRIC_30530</name>
</gene>
<dbReference type="OrthoDB" id="9798188at2"/>
<dbReference type="Proteomes" id="UP000290567">
    <property type="component" value="Unassembled WGS sequence"/>
</dbReference>
<dbReference type="PANTHER" id="PTHR30572:SF4">
    <property type="entry name" value="ABC TRANSPORTER PERMEASE YTRF"/>
    <property type="match status" value="1"/>
</dbReference>
<evidence type="ECO:0000256" key="4">
    <source>
        <dbReference type="ARBA" id="ARBA00022989"/>
    </source>
</evidence>
<evidence type="ECO:0000256" key="2">
    <source>
        <dbReference type="ARBA" id="ARBA00022475"/>
    </source>
</evidence>
<dbReference type="AlphaFoldDB" id="A0A4P5PHN7"/>
<keyword evidence="5 7" id="KW-0472">Membrane</keyword>
<evidence type="ECO:0000313" key="10">
    <source>
        <dbReference type="Proteomes" id="UP000290567"/>
    </source>
</evidence>
<dbReference type="PANTHER" id="PTHR30572">
    <property type="entry name" value="MEMBRANE COMPONENT OF TRANSPORTER-RELATED"/>
    <property type="match status" value="1"/>
</dbReference>
<feature type="transmembrane region" description="Helical" evidence="7">
    <location>
        <begin position="313"/>
        <end position="335"/>
    </location>
</feature>
<evidence type="ECO:0000256" key="5">
    <source>
        <dbReference type="ARBA" id="ARBA00023136"/>
    </source>
</evidence>
<dbReference type="InterPro" id="IPR050250">
    <property type="entry name" value="Macrolide_Exporter_MacB"/>
</dbReference>
<sequence>MRMVNCVALANTKYHRVKNLLSGMAIVLTSVLVFLIISIGLGIIRTENAAVNKIYPTWHVMYRNVSQENMEKLTQHQGLETYGLRQDIGQSTLSKGYVLMSWIDETGQKLNKLKLEQGRAPEKGNETALSKSALTRLGYPEAQLGDVLTIPFQIEEKDGLGLEETAAFKLVGLLPSPAEKAGNQLFSMLLSKDFMQEVIPKTQRKYRIMARLQSDQFRSTDDIEKEAKEIGSSFGVLADDIVENSDYLFANYVDPAFYAGMTIIAFVILITGALTIYSIYYVSLIDKVQEFGKLRALGANKRQIRQIVLRENLIVAGLAIPLGLIIGIVSVKLIFEQLLGSIDNRGISIKIMKQVIESGEVSLIVPWIVVLTIVVSLMTVIIASLKPMRQAGKIMPIEAMRYTGQKETKRKQRKGFIDLGLGKLAGANLSRNKKRTLMTIFSLGMIGILFVVISTVFNCMQPQQIARDAIAEDYRLSLESISNDKMRPEREWTALQQNNPIDQEMLDQIKALDGVKEIEALASISGEIPTLKDPYSNQNLPISIGGVRESQMKDVLKSIKQGDVTLEELRQGNVLIANEYFLKNNPEVSLGDQLEITLFDGDTSYKKKMTVAAVSDVPQAIDNSNTFISSDEAVRGMSQNNLTKYVNIKVDKDQLAKVQSELETLVASHDAFELESFEEILAQWKSAIGMMTGAGYAIMLVLAIVGVMSLVNTTIDSILSRKKELGIMQAIGMSDRQMKRMLQMEGLVYAGGTIILSVGLGSIIGYLVFLYAEANQLMQIKTYHFPLIQVLLLIAVAVLVQLILTRATTSIVNRETIINRIHTAE</sequence>